<sequence>MEGVGSRLSRTSARYSQAPVLKTGLVRKWKKQWVTFRSNNGNGKASTLVLCRWTPISANSGDNSGKPEERPRRKFRYSPIVVSEEKNNGANAKADHELKASKTDQYVARETSGSDDIFADGNIDNLFTEESQALKLASEHSEKSSMAFDFGFKNHDDNHVSDGRGRPVASSPHG</sequence>
<feature type="region of interest" description="Disordered" evidence="1">
    <location>
        <begin position="58"/>
        <end position="106"/>
    </location>
</feature>
<reference evidence="2" key="1">
    <citation type="submission" date="2022-12" db="EMBL/GenBank/DDBJ databases">
        <title>Draft genome assemblies for two species of Escallonia (Escalloniales).</title>
        <authorList>
            <person name="Chanderbali A."/>
            <person name="Dervinis C."/>
            <person name="Anghel I."/>
            <person name="Soltis D."/>
            <person name="Soltis P."/>
            <person name="Zapata F."/>
        </authorList>
    </citation>
    <scope>NUCLEOTIDE SEQUENCE</scope>
    <source>
        <strain evidence="2">UCBG92.1500</strain>
        <tissue evidence="2">Leaf</tissue>
    </source>
</reference>
<feature type="region of interest" description="Disordered" evidence="1">
    <location>
        <begin position="148"/>
        <end position="174"/>
    </location>
</feature>
<accession>A0AA88RI86</accession>
<proteinExistence type="predicted"/>
<dbReference type="EMBL" id="JAVXUO010001018">
    <property type="protein sequence ID" value="KAK2987042.1"/>
    <property type="molecule type" value="Genomic_DNA"/>
</dbReference>
<protein>
    <submittedName>
        <fullName evidence="2">Uncharacterized protein</fullName>
    </submittedName>
</protein>
<evidence type="ECO:0000313" key="2">
    <source>
        <dbReference type="EMBL" id="KAK2987042.1"/>
    </source>
</evidence>
<evidence type="ECO:0000256" key="1">
    <source>
        <dbReference type="SAM" id="MobiDB-lite"/>
    </source>
</evidence>
<name>A0AA88RI86_9ASTE</name>
<comment type="caution">
    <text evidence="2">The sequence shown here is derived from an EMBL/GenBank/DDBJ whole genome shotgun (WGS) entry which is preliminary data.</text>
</comment>
<dbReference type="PANTHER" id="PTHR34572">
    <property type="entry name" value="GOLGIN FAMILY A PROTEIN"/>
    <property type="match status" value="1"/>
</dbReference>
<keyword evidence="3" id="KW-1185">Reference proteome</keyword>
<dbReference type="AlphaFoldDB" id="A0AA88RI86"/>
<feature type="compositionally biased region" description="Basic and acidic residues" evidence="1">
    <location>
        <begin position="152"/>
        <end position="165"/>
    </location>
</feature>
<gene>
    <name evidence="2" type="ORF">RJ640_004768</name>
</gene>
<dbReference type="PANTHER" id="PTHR34572:SF8">
    <property type="entry name" value="(RAPE) HYPOTHETICAL PROTEIN"/>
    <property type="match status" value="1"/>
</dbReference>
<feature type="compositionally biased region" description="Basic and acidic residues" evidence="1">
    <location>
        <begin position="83"/>
        <end position="102"/>
    </location>
</feature>
<dbReference type="Proteomes" id="UP001187471">
    <property type="component" value="Unassembled WGS sequence"/>
</dbReference>
<evidence type="ECO:0000313" key="3">
    <source>
        <dbReference type="Proteomes" id="UP001187471"/>
    </source>
</evidence>
<organism evidence="2 3">
    <name type="scientific">Escallonia rubra</name>
    <dbReference type="NCBI Taxonomy" id="112253"/>
    <lineage>
        <taxon>Eukaryota</taxon>
        <taxon>Viridiplantae</taxon>
        <taxon>Streptophyta</taxon>
        <taxon>Embryophyta</taxon>
        <taxon>Tracheophyta</taxon>
        <taxon>Spermatophyta</taxon>
        <taxon>Magnoliopsida</taxon>
        <taxon>eudicotyledons</taxon>
        <taxon>Gunneridae</taxon>
        <taxon>Pentapetalae</taxon>
        <taxon>asterids</taxon>
        <taxon>campanulids</taxon>
        <taxon>Escalloniales</taxon>
        <taxon>Escalloniaceae</taxon>
        <taxon>Escallonia</taxon>
    </lineage>
</organism>